<sequence>MCTCISGHWARVPANVSHLCPSALIYRFRGLRTSFIVQLSPSPVRYLQDTLKTPSLVSTMALSMQQLTLRSLNIHATHNSVLPPKSKYLRSEERHGAQCSDTESDSETDDMNVHCGQEYVYFALGTTYHQDLYPGRATRLVVSRPKKTVRKVPRKVCT</sequence>
<proteinExistence type="predicted"/>
<dbReference type="Proteomes" id="UP000054270">
    <property type="component" value="Unassembled WGS sequence"/>
</dbReference>
<gene>
    <name evidence="2" type="ORF">HYPSUDRAFT_615665</name>
</gene>
<evidence type="ECO:0000313" key="3">
    <source>
        <dbReference type="Proteomes" id="UP000054270"/>
    </source>
</evidence>
<evidence type="ECO:0000313" key="2">
    <source>
        <dbReference type="EMBL" id="KJA28695.1"/>
    </source>
</evidence>
<evidence type="ECO:0000256" key="1">
    <source>
        <dbReference type="SAM" id="MobiDB-lite"/>
    </source>
</evidence>
<dbReference type="AlphaFoldDB" id="A0A0D2QAS1"/>
<organism evidence="2 3">
    <name type="scientific">Hypholoma sublateritium (strain FD-334 SS-4)</name>
    <dbReference type="NCBI Taxonomy" id="945553"/>
    <lineage>
        <taxon>Eukaryota</taxon>
        <taxon>Fungi</taxon>
        <taxon>Dikarya</taxon>
        <taxon>Basidiomycota</taxon>
        <taxon>Agaricomycotina</taxon>
        <taxon>Agaricomycetes</taxon>
        <taxon>Agaricomycetidae</taxon>
        <taxon>Agaricales</taxon>
        <taxon>Agaricineae</taxon>
        <taxon>Strophariaceae</taxon>
        <taxon>Hypholoma</taxon>
    </lineage>
</organism>
<name>A0A0D2QAS1_HYPSF</name>
<keyword evidence="3" id="KW-1185">Reference proteome</keyword>
<protein>
    <submittedName>
        <fullName evidence="2">Uncharacterized protein</fullName>
    </submittedName>
</protein>
<accession>A0A0D2QAS1</accession>
<feature type="region of interest" description="Disordered" evidence="1">
    <location>
        <begin position="86"/>
        <end position="110"/>
    </location>
</feature>
<reference evidence="3" key="1">
    <citation type="submission" date="2014-04" db="EMBL/GenBank/DDBJ databases">
        <title>Evolutionary Origins and Diversification of the Mycorrhizal Mutualists.</title>
        <authorList>
            <consortium name="DOE Joint Genome Institute"/>
            <consortium name="Mycorrhizal Genomics Consortium"/>
            <person name="Kohler A."/>
            <person name="Kuo A."/>
            <person name="Nagy L.G."/>
            <person name="Floudas D."/>
            <person name="Copeland A."/>
            <person name="Barry K.W."/>
            <person name="Cichocki N."/>
            <person name="Veneault-Fourrey C."/>
            <person name="LaButti K."/>
            <person name="Lindquist E.A."/>
            <person name="Lipzen A."/>
            <person name="Lundell T."/>
            <person name="Morin E."/>
            <person name="Murat C."/>
            <person name="Riley R."/>
            <person name="Ohm R."/>
            <person name="Sun H."/>
            <person name="Tunlid A."/>
            <person name="Henrissat B."/>
            <person name="Grigoriev I.V."/>
            <person name="Hibbett D.S."/>
            <person name="Martin F."/>
        </authorList>
    </citation>
    <scope>NUCLEOTIDE SEQUENCE [LARGE SCALE GENOMIC DNA]</scope>
    <source>
        <strain evidence="3">FD-334 SS-4</strain>
    </source>
</reference>
<dbReference type="EMBL" id="KN817520">
    <property type="protein sequence ID" value="KJA28695.1"/>
    <property type="molecule type" value="Genomic_DNA"/>
</dbReference>